<dbReference type="Gene3D" id="3.30.530.20">
    <property type="match status" value="1"/>
</dbReference>
<keyword evidence="1" id="KW-1133">Transmembrane helix</keyword>
<dbReference type="Pfam" id="PF06240">
    <property type="entry name" value="COXG"/>
    <property type="match status" value="1"/>
</dbReference>
<gene>
    <name evidence="2" type="ORF">GALL_175420</name>
</gene>
<keyword evidence="1" id="KW-0472">Membrane</keyword>
<feature type="transmembrane region" description="Helical" evidence="1">
    <location>
        <begin position="157"/>
        <end position="174"/>
    </location>
</feature>
<reference evidence="2" key="1">
    <citation type="submission" date="2016-10" db="EMBL/GenBank/DDBJ databases">
        <title>Sequence of Gallionella enrichment culture.</title>
        <authorList>
            <person name="Poehlein A."/>
            <person name="Muehling M."/>
            <person name="Daniel R."/>
        </authorList>
    </citation>
    <scope>NUCLEOTIDE SEQUENCE</scope>
</reference>
<name>A0A1J5S8C6_9ZZZZ</name>
<protein>
    <submittedName>
        <fullName evidence="2">Carbon monoxide dehydrogenase subunit G (CoxG)</fullName>
    </submittedName>
</protein>
<evidence type="ECO:0000256" key="1">
    <source>
        <dbReference type="SAM" id="Phobius"/>
    </source>
</evidence>
<dbReference type="InterPro" id="IPR023393">
    <property type="entry name" value="START-like_dom_sf"/>
</dbReference>
<sequence>MDFDGHCRIPLSPGAAVDALQSAPVLASCLAPHARLTARDGGGFELRRRVVFGGAVLRLNGVLRVDVQQEPLRCLLTVEGNAGNAGFGVVRLLVALQPRGRRGCTLRYQAQVETGGVLVELEPAPVDAALRTAIEVFFARFAERAATRAWRAWQARWSWAVPTLIGAVVAYLGVRGGL</sequence>
<keyword evidence="1" id="KW-0812">Transmembrane</keyword>
<dbReference type="AlphaFoldDB" id="A0A1J5S8C6"/>
<dbReference type="EMBL" id="MLJW01000095">
    <property type="protein sequence ID" value="OIR00477.1"/>
    <property type="molecule type" value="Genomic_DNA"/>
</dbReference>
<comment type="caution">
    <text evidence="2">The sequence shown here is derived from an EMBL/GenBank/DDBJ whole genome shotgun (WGS) entry which is preliminary data.</text>
</comment>
<proteinExistence type="predicted"/>
<dbReference type="InterPro" id="IPR010419">
    <property type="entry name" value="CO_DH_gsu"/>
</dbReference>
<accession>A0A1J5S8C6</accession>
<organism evidence="2">
    <name type="scientific">mine drainage metagenome</name>
    <dbReference type="NCBI Taxonomy" id="410659"/>
    <lineage>
        <taxon>unclassified sequences</taxon>
        <taxon>metagenomes</taxon>
        <taxon>ecological metagenomes</taxon>
    </lineage>
</organism>
<evidence type="ECO:0000313" key="2">
    <source>
        <dbReference type="EMBL" id="OIR00477.1"/>
    </source>
</evidence>
<dbReference type="SUPFAM" id="SSF55961">
    <property type="entry name" value="Bet v1-like"/>
    <property type="match status" value="1"/>
</dbReference>